<dbReference type="PROSITE" id="PS00108">
    <property type="entry name" value="PROTEIN_KINASE_ST"/>
    <property type="match status" value="1"/>
</dbReference>
<dbReference type="SMR" id="A0A1J6IKZ6"/>
<feature type="transmembrane region" description="Helical" evidence="1">
    <location>
        <begin position="169"/>
        <end position="189"/>
    </location>
</feature>
<name>A0A1J6IKZ6_NICAT</name>
<feature type="domain" description="Protein kinase" evidence="2">
    <location>
        <begin position="16"/>
        <end position="424"/>
    </location>
</feature>
<keyword evidence="3" id="KW-0418">Kinase</keyword>
<dbReference type="InterPro" id="IPR008271">
    <property type="entry name" value="Ser/Thr_kinase_AS"/>
</dbReference>
<keyword evidence="3" id="KW-0808">Transferase</keyword>
<keyword evidence="3" id="KW-0675">Receptor</keyword>
<organism evidence="3 4">
    <name type="scientific">Nicotiana attenuata</name>
    <name type="common">Coyote tobacco</name>
    <dbReference type="NCBI Taxonomy" id="49451"/>
    <lineage>
        <taxon>Eukaryota</taxon>
        <taxon>Viridiplantae</taxon>
        <taxon>Streptophyta</taxon>
        <taxon>Embryophyta</taxon>
        <taxon>Tracheophyta</taxon>
        <taxon>Spermatophyta</taxon>
        <taxon>Magnoliopsida</taxon>
        <taxon>eudicotyledons</taxon>
        <taxon>Gunneridae</taxon>
        <taxon>Pentapetalae</taxon>
        <taxon>asterids</taxon>
        <taxon>lamiids</taxon>
        <taxon>Solanales</taxon>
        <taxon>Solanaceae</taxon>
        <taxon>Nicotianoideae</taxon>
        <taxon>Nicotianeae</taxon>
        <taxon>Nicotiana</taxon>
    </lineage>
</organism>
<dbReference type="SMART" id="SM00220">
    <property type="entry name" value="S_TKc"/>
    <property type="match status" value="1"/>
</dbReference>
<comment type="caution">
    <text evidence="3">The sequence shown here is derived from an EMBL/GenBank/DDBJ whole genome shotgun (WGS) entry which is preliminary data.</text>
</comment>
<protein>
    <submittedName>
        <fullName evidence="3">Nodulation receptor kinase</fullName>
    </submittedName>
</protein>
<dbReference type="GO" id="GO:0016020">
    <property type="term" value="C:membrane"/>
    <property type="evidence" value="ECO:0007669"/>
    <property type="project" value="TreeGrafter"/>
</dbReference>
<dbReference type="InterPro" id="IPR051564">
    <property type="entry name" value="LRR_receptor-like_kinase"/>
</dbReference>
<keyword evidence="1" id="KW-0812">Transmembrane</keyword>
<dbReference type="SUPFAM" id="SSF56112">
    <property type="entry name" value="Protein kinase-like (PK-like)"/>
    <property type="match status" value="1"/>
</dbReference>
<accession>A0A1J6IKZ6</accession>
<dbReference type="Pfam" id="PF00069">
    <property type="entry name" value="Pkinase"/>
    <property type="match status" value="1"/>
</dbReference>
<dbReference type="EMBL" id="MJEQ01037194">
    <property type="protein sequence ID" value="OIS95824.1"/>
    <property type="molecule type" value="Genomic_DNA"/>
</dbReference>
<dbReference type="Gramene" id="OIS95824">
    <property type="protein sequence ID" value="OIS95824"/>
    <property type="gene ID" value="A4A49_21136"/>
</dbReference>
<reference evidence="3" key="1">
    <citation type="submission" date="2016-11" db="EMBL/GenBank/DDBJ databases">
        <title>The genome of Nicotiana attenuata.</title>
        <authorList>
            <person name="Xu S."/>
            <person name="Brockmoeller T."/>
            <person name="Gaquerel E."/>
            <person name="Navarro A."/>
            <person name="Kuhl H."/>
            <person name="Gase K."/>
            <person name="Ling Z."/>
            <person name="Zhou W."/>
            <person name="Kreitzer C."/>
            <person name="Stanke M."/>
            <person name="Tang H."/>
            <person name="Lyons E."/>
            <person name="Pandey P."/>
            <person name="Pandey S.P."/>
            <person name="Timmermann B."/>
            <person name="Baldwin I.T."/>
        </authorList>
    </citation>
    <scope>NUCLEOTIDE SEQUENCE [LARGE SCALE GENOMIC DNA]</scope>
    <source>
        <strain evidence="3">UT</strain>
    </source>
</reference>
<dbReference type="Proteomes" id="UP000187609">
    <property type="component" value="Unassembled WGS sequence"/>
</dbReference>
<keyword evidence="4" id="KW-1185">Reference proteome</keyword>
<evidence type="ECO:0000313" key="3">
    <source>
        <dbReference type="EMBL" id="OIS95824.1"/>
    </source>
</evidence>
<dbReference type="PANTHER" id="PTHR48055">
    <property type="entry name" value="LEUCINE-RICH REPEAT RECEPTOR PROTEIN KINASE EMS1"/>
    <property type="match status" value="1"/>
</dbReference>
<dbReference type="FunFam" id="1.10.510.10:FF:000530">
    <property type="entry name" value="probable receptor-like protein kinase At5g59700"/>
    <property type="match status" value="1"/>
</dbReference>
<evidence type="ECO:0000256" key="1">
    <source>
        <dbReference type="SAM" id="Phobius"/>
    </source>
</evidence>
<keyword evidence="1" id="KW-1133">Transmembrane helix</keyword>
<dbReference type="PANTHER" id="PTHR48055:SF9">
    <property type="entry name" value="PROTEIN KINASE DOMAIN-CONTAINING PROTEIN"/>
    <property type="match status" value="1"/>
</dbReference>
<gene>
    <name evidence="3" type="primary">NORK_1</name>
    <name evidence="3" type="ORF">A4A49_21136</name>
</gene>
<dbReference type="PROSITE" id="PS50011">
    <property type="entry name" value="PROTEIN_KINASE_DOM"/>
    <property type="match status" value="1"/>
</dbReference>
<dbReference type="GO" id="GO:0005524">
    <property type="term" value="F:ATP binding"/>
    <property type="evidence" value="ECO:0007669"/>
    <property type="project" value="InterPro"/>
</dbReference>
<dbReference type="AlphaFoldDB" id="A0A1J6IKZ6"/>
<dbReference type="GO" id="GO:0004672">
    <property type="term" value="F:protein kinase activity"/>
    <property type="evidence" value="ECO:0007669"/>
    <property type="project" value="InterPro"/>
</dbReference>
<dbReference type="Gene3D" id="1.10.510.10">
    <property type="entry name" value="Transferase(Phosphotransferase) domain 1"/>
    <property type="match status" value="1"/>
</dbReference>
<proteinExistence type="predicted"/>
<dbReference type="InterPro" id="IPR000719">
    <property type="entry name" value="Prot_kinase_dom"/>
</dbReference>
<dbReference type="OMA" id="GQRVINM"/>
<dbReference type="InterPro" id="IPR011009">
    <property type="entry name" value="Kinase-like_dom_sf"/>
</dbReference>
<feature type="transmembrane region" description="Helical" evidence="1">
    <location>
        <begin position="142"/>
        <end position="157"/>
    </location>
</feature>
<keyword evidence="1" id="KW-0472">Membrane</keyword>
<sequence length="435" mass="48447">MDCLTWTKNTSSNTFSCGIEKLTSGAGGCSYYSDIDVVNELGNRLKSLRDDCSLMDSDGGLTKGCNQCLKTWGALASKSKNNSMKLEADICRFSMLILLTSQRISDESWIDEFFHCLGDNSLPLVSSRSETRHRTKFKRGKILKSIFTTIIAIAEFLDKRVFKYADLGILIGGIVGLVVIIIIAVWILLKRKNEVKPSSGRYISDGSYSEESSYRKLSLKEIYSATDNLSMSNFIGQGIAGKSKYLSWRRRLEIALDCARGLLFLHSYPQGSIVHRDIKPANILLSASFEAKLSDFGLSKIISIGHSYASSEVRGTFGYVDPEYQKNRHVNSYGDVYSFGIVLLQLLSGQRVINLDLQNPMLLSKMAKNLTKGGNIKEFADPKMEGKFSMEAFELILKLALVSIGLKQQRPSMEQVVVKLEEALDLSTRVESVHL</sequence>
<evidence type="ECO:0000259" key="2">
    <source>
        <dbReference type="PROSITE" id="PS50011"/>
    </source>
</evidence>
<evidence type="ECO:0000313" key="4">
    <source>
        <dbReference type="Proteomes" id="UP000187609"/>
    </source>
</evidence>